<dbReference type="OrthoDB" id="9795355at2"/>
<dbReference type="GO" id="GO:0030246">
    <property type="term" value="F:carbohydrate binding"/>
    <property type="evidence" value="ECO:0007669"/>
    <property type="project" value="InterPro"/>
</dbReference>
<dbReference type="GO" id="GO:0005975">
    <property type="term" value="P:carbohydrate metabolic process"/>
    <property type="evidence" value="ECO:0007669"/>
    <property type="project" value="InterPro"/>
</dbReference>
<gene>
    <name evidence="1" type="ORF">bhn_I2560</name>
</gene>
<dbReference type="KEGG" id="bhu:bhn_I2560"/>
<dbReference type="InterPro" id="IPR008183">
    <property type="entry name" value="Aldose_1/G6P_1-epimerase"/>
</dbReference>
<proteinExistence type="predicted"/>
<evidence type="ECO:0000313" key="1">
    <source>
        <dbReference type="EMBL" id="AOZ97592.1"/>
    </source>
</evidence>
<reference evidence="2" key="1">
    <citation type="submission" date="2016-10" db="EMBL/GenBank/DDBJ databases">
        <title>The complete genome sequence of the rumen bacterium Butyrivibrio hungatei MB2003.</title>
        <authorList>
            <person name="Palevich N."/>
            <person name="Kelly W.J."/>
            <person name="Leahy S.C."/>
            <person name="Altermann E."/>
            <person name="Rakonjac J."/>
            <person name="Attwood G.T."/>
        </authorList>
    </citation>
    <scope>NUCLEOTIDE SEQUENCE [LARGE SCALE GENOMIC DNA]</scope>
    <source>
        <strain evidence="2">MB2003</strain>
    </source>
</reference>
<keyword evidence="2" id="KW-1185">Reference proteome</keyword>
<dbReference type="InterPro" id="IPR011013">
    <property type="entry name" value="Gal_mutarotase_sf_dom"/>
</dbReference>
<protein>
    <submittedName>
        <fullName evidence="1">Aldose 1-epimerase</fullName>
    </submittedName>
</protein>
<dbReference type="PANTHER" id="PTHR11122:SF13">
    <property type="entry name" value="GLUCOSE-6-PHOSPHATE 1-EPIMERASE"/>
    <property type="match status" value="1"/>
</dbReference>
<dbReference type="InterPro" id="IPR037481">
    <property type="entry name" value="LacX"/>
</dbReference>
<dbReference type="Pfam" id="PF01263">
    <property type="entry name" value="Aldose_epim"/>
    <property type="match status" value="1"/>
</dbReference>
<accession>A0A1D9P532</accession>
<dbReference type="RefSeq" id="WP_071177178.1">
    <property type="nucleotide sequence ID" value="NZ_CP017831.1"/>
</dbReference>
<dbReference type="CDD" id="cd09024">
    <property type="entry name" value="Aldose_epim_lacX"/>
    <property type="match status" value="1"/>
</dbReference>
<dbReference type="InterPro" id="IPR014718">
    <property type="entry name" value="GH-type_carb-bd"/>
</dbReference>
<dbReference type="Proteomes" id="UP000179284">
    <property type="component" value="Chromosome I"/>
</dbReference>
<dbReference type="SUPFAM" id="SSF74650">
    <property type="entry name" value="Galactose mutarotase-like"/>
    <property type="match status" value="1"/>
</dbReference>
<dbReference type="PANTHER" id="PTHR11122">
    <property type="entry name" value="APOSPORY-ASSOCIATED PROTEIN C-RELATED"/>
    <property type="match status" value="1"/>
</dbReference>
<evidence type="ECO:0000313" key="2">
    <source>
        <dbReference type="Proteomes" id="UP000179284"/>
    </source>
</evidence>
<dbReference type="GO" id="GO:0016853">
    <property type="term" value="F:isomerase activity"/>
    <property type="evidence" value="ECO:0007669"/>
    <property type="project" value="InterPro"/>
</dbReference>
<dbReference type="Gene3D" id="2.70.98.10">
    <property type="match status" value="1"/>
</dbReference>
<dbReference type="EMBL" id="CP017831">
    <property type="protein sequence ID" value="AOZ97592.1"/>
    <property type="molecule type" value="Genomic_DNA"/>
</dbReference>
<organism evidence="1 2">
    <name type="scientific">Butyrivibrio hungatei</name>
    <dbReference type="NCBI Taxonomy" id="185008"/>
    <lineage>
        <taxon>Bacteria</taxon>
        <taxon>Bacillati</taxon>
        <taxon>Bacillota</taxon>
        <taxon>Clostridia</taxon>
        <taxon>Lachnospirales</taxon>
        <taxon>Lachnospiraceae</taxon>
        <taxon>Butyrivibrio</taxon>
    </lineage>
</organism>
<sequence length="293" mass="33368">MEYIENEYLKIGIATHGAELSSIFDKKRNKELLWQADPTYWKRHAPVLFPIVGNVNGGVFKYKGKSYPMSAHGFARDTDFELVKKDRNSVSFSLSSTPEMKERYPFDFQLIITHTLEESTIIVKWDIVNTSDSEPLYYSIGGHPAFACPINNGEKRSDYKVKFEKDSLTYSLIIPDTREVDYQNPSTLTLKDGVLDITDTLFDKDALIFDDYQVQKASLCTPDGKPYITLTCEGFPSFGLWSHPSPDAHYVCLEPWLGRCDNKGFDGELPEKYGEQCLEAGKTKTEQYQITIS</sequence>
<name>A0A1D9P532_9FIRM</name>
<dbReference type="AlphaFoldDB" id="A0A1D9P532"/>